<dbReference type="InterPro" id="IPR036322">
    <property type="entry name" value="WD40_repeat_dom_sf"/>
</dbReference>
<dbReference type="Gene3D" id="1.10.132.60">
    <property type="entry name" value="DNA polymerase family B, C-terminal domain"/>
    <property type="match status" value="1"/>
</dbReference>
<organism evidence="9 10">
    <name type="scientific">Triparma columacea</name>
    <dbReference type="NCBI Taxonomy" id="722753"/>
    <lineage>
        <taxon>Eukaryota</taxon>
        <taxon>Sar</taxon>
        <taxon>Stramenopiles</taxon>
        <taxon>Ochrophyta</taxon>
        <taxon>Bolidophyceae</taxon>
        <taxon>Parmales</taxon>
        <taxon>Triparmaceae</taxon>
        <taxon>Triparma</taxon>
    </lineage>
</organism>
<dbReference type="InterPro" id="IPR042087">
    <property type="entry name" value="DNA_pol_B_thumb"/>
</dbReference>
<keyword evidence="6" id="KW-0239">DNA-directed DNA polymerase</keyword>
<dbReference type="Gene3D" id="2.130.10.10">
    <property type="entry name" value="YVTN repeat-like/Quinoprotein amine dehydrogenase"/>
    <property type="match status" value="1"/>
</dbReference>
<evidence type="ECO:0000256" key="2">
    <source>
        <dbReference type="ARBA" id="ARBA00022574"/>
    </source>
</evidence>
<dbReference type="OrthoDB" id="346371at2759"/>
<proteinExistence type="predicted"/>
<evidence type="ECO:0000259" key="8">
    <source>
        <dbReference type="Pfam" id="PF00136"/>
    </source>
</evidence>
<dbReference type="SUPFAM" id="SSF50978">
    <property type="entry name" value="WD40 repeat-like"/>
    <property type="match status" value="1"/>
</dbReference>
<feature type="repeat" description="WD" evidence="7">
    <location>
        <begin position="128"/>
        <end position="156"/>
    </location>
</feature>
<evidence type="ECO:0000313" key="9">
    <source>
        <dbReference type="EMBL" id="GMI38820.1"/>
    </source>
</evidence>
<dbReference type="EC" id="2.7.7.7" evidence="1"/>
<dbReference type="Pfam" id="PF00136">
    <property type="entry name" value="DNA_pol_B"/>
    <property type="match status" value="1"/>
</dbReference>
<dbReference type="InterPro" id="IPR015943">
    <property type="entry name" value="WD40/YVTN_repeat-like_dom_sf"/>
</dbReference>
<dbReference type="SUPFAM" id="SSF56672">
    <property type="entry name" value="DNA/RNA polymerases"/>
    <property type="match status" value="1"/>
</dbReference>
<dbReference type="Pfam" id="PF00400">
    <property type="entry name" value="WD40"/>
    <property type="match status" value="2"/>
</dbReference>
<evidence type="ECO:0000256" key="6">
    <source>
        <dbReference type="ARBA" id="ARBA00022932"/>
    </source>
</evidence>
<dbReference type="AlphaFoldDB" id="A0A9W7GB70"/>
<dbReference type="InterPro" id="IPR006134">
    <property type="entry name" value="DNA-dir_DNA_pol_B_multi_dom"/>
</dbReference>
<evidence type="ECO:0000256" key="7">
    <source>
        <dbReference type="PROSITE-ProRule" id="PRU00221"/>
    </source>
</evidence>
<keyword evidence="4" id="KW-0548">Nucleotidyltransferase</keyword>
<dbReference type="PROSITE" id="PS00678">
    <property type="entry name" value="WD_REPEATS_1"/>
    <property type="match status" value="1"/>
</dbReference>
<dbReference type="GO" id="GO:0000166">
    <property type="term" value="F:nucleotide binding"/>
    <property type="evidence" value="ECO:0007669"/>
    <property type="project" value="InterPro"/>
</dbReference>
<dbReference type="InterPro" id="IPR043502">
    <property type="entry name" value="DNA/RNA_pol_sf"/>
</dbReference>
<dbReference type="PANTHER" id="PTHR19848">
    <property type="entry name" value="WD40 REPEAT PROTEIN"/>
    <property type="match status" value="1"/>
</dbReference>
<dbReference type="InterPro" id="IPR019775">
    <property type="entry name" value="WD40_repeat_CS"/>
</dbReference>
<protein>
    <recommendedName>
        <fullName evidence="1">DNA-directed DNA polymerase</fullName>
        <ecNumber evidence="1">2.7.7.7</ecNumber>
    </recommendedName>
</protein>
<evidence type="ECO:0000256" key="4">
    <source>
        <dbReference type="ARBA" id="ARBA00022695"/>
    </source>
</evidence>
<keyword evidence="2 7" id="KW-0853">WD repeat</keyword>
<accession>A0A9W7GB70</accession>
<comment type="caution">
    <text evidence="9">The sequence shown here is derived from an EMBL/GenBank/DDBJ whole genome shotgun (WGS) entry which is preliminary data.</text>
</comment>
<gene>
    <name evidence="9" type="ORF">TrCOL_g4936</name>
</gene>
<name>A0A9W7GB70_9STRA</name>
<dbReference type="PANTHER" id="PTHR19848:SF8">
    <property type="entry name" value="F-BOX AND WD REPEAT DOMAIN CONTAINING 7"/>
    <property type="match status" value="1"/>
</dbReference>
<evidence type="ECO:0000313" key="10">
    <source>
        <dbReference type="Proteomes" id="UP001165065"/>
    </source>
</evidence>
<feature type="repeat" description="WD" evidence="7">
    <location>
        <begin position="157"/>
        <end position="190"/>
    </location>
</feature>
<feature type="domain" description="DNA-directed DNA polymerase family B multifunctional" evidence="8">
    <location>
        <begin position="39"/>
        <end position="119"/>
    </location>
</feature>
<evidence type="ECO:0000256" key="1">
    <source>
        <dbReference type="ARBA" id="ARBA00012417"/>
    </source>
</evidence>
<evidence type="ECO:0000256" key="5">
    <source>
        <dbReference type="ARBA" id="ARBA00022737"/>
    </source>
</evidence>
<dbReference type="GO" id="GO:0003677">
    <property type="term" value="F:DNA binding"/>
    <property type="evidence" value="ECO:0007669"/>
    <property type="project" value="InterPro"/>
</dbReference>
<sequence length="190" mass="20685">MLPVQGGGLRPNRVQRGWLCCSGSTQCRLHTSDFGYRGRKSKGLVLKRRDNAGIVKEYYWGVVDIIMRGEATGVKQAYEFVQWKLTELVKGHVDMKKLLISKSLRGFSKAPNQIALKVLALCNERGGSPDGRTVASSSDDSTVKLWDGSTGECIGTLTGHTNIVNGVAWSPDGRTVASSSRDGTVKLWNA</sequence>
<reference evidence="10" key="1">
    <citation type="journal article" date="2023" name="Commun. Biol.">
        <title>Genome analysis of Parmales, the sister group of diatoms, reveals the evolutionary specialization of diatoms from phago-mixotrophs to photoautotrophs.</title>
        <authorList>
            <person name="Ban H."/>
            <person name="Sato S."/>
            <person name="Yoshikawa S."/>
            <person name="Yamada K."/>
            <person name="Nakamura Y."/>
            <person name="Ichinomiya M."/>
            <person name="Sato N."/>
            <person name="Blanc-Mathieu R."/>
            <person name="Endo H."/>
            <person name="Kuwata A."/>
            <person name="Ogata H."/>
        </authorList>
    </citation>
    <scope>NUCLEOTIDE SEQUENCE [LARGE SCALE GENOMIC DNA]</scope>
</reference>
<dbReference type="PROSITE" id="PS50294">
    <property type="entry name" value="WD_REPEATS_REGION"/>
    <property type="match status" value="1"/>
</dbReference>
<dbReference type="PROSITE" id="PS50082">
    <property type="entry name" value="WD_REPEATS_2"/>
    <property type="match status" value="2"/>
</dbReference>
<dbReference type="Proteomes" id="UP001165065">
    <property type="component" value="Unassembled WGS sequence"/>
</dbReference>
<dbReference type="EMBL" id="BRYA01001094">
    <property type="protein sequence ID" value="GMI38820.1"/>
    <property type="molecule type" value="Genomic_DNA"/>
</dbReference>
<evidence type="ECO:0000256" key="3">
    <source>
        <dbReference type="ARBA" id="ARBA00022679"/>
    </source>
</evidence>
<keyword evidence="5" id="KW-0677">Repeat</keyword>
<keyword evidence="3" id="KW-0808">Transferase</keyword>
<dbReference type="GO" id="GO:0003887">
    <property type="term" value="F:DNA-directed DNA polymerase activity"/>
    <property type="evidence" value="ECO:0007669"/>
    <property type="project" value="UniProtKB-KW"/>
</dbReference>
<dbReference type="SMART" id="SM00320">
    <property type="entry name" value="WD40"/>
    <property type="match status" value="2"/>
</dbReference>
<keyword evidence="10" id="KW-1185">Reference proteome</keyword>
<dbReference type="InterPro" id="IPR001680">
    <property type="entry name" value="WD40_rpt"/>
</dbReference>